<feature type="region of interest" description="Disordered" evidence="1">
    <location>
        <begin position="1"/>
        <end position="25"/>
    </location>
</feature>
<proteinExistence type="predicted"/>
<organism evidence="2 3">
    <name type="scientific">Colletotrichum destructivum</name>
    <dbReference type="NCBI Taxonomy" id="34406"/>
    <lineage>
        <taxon>Eukaryota</taxon>
        <taxon>Fungi</taxon>
        <taxon>Dikarya</taxon>
        <taxon>Ascomycota</taxon>
        <taxon>Pezizomycotina</taxon>
        <taxon>Sordariomycetes</taxon>
        <taxon>Hypocreomycetidae</taxon>
        <taxon>Glomerellales</taxon>
        <taxon>Glomerellaceae</taxon>
        <taxon>Colletotrichum</taxon>
        <taxon>Colletotrichum destructivum species complex</taxon>
    </lineage>
</organism>
<evidence type="ECO:0000256" key="1">
    <source>
        <dbReference type="SAM" id="MobiDB-lite"/>
    </source>
</evidence>
<sequence length="397" mass="44080">MADTSSLGKYRRDKNTKNEAQDFGGSAKRQAIQLGQEANVFSAVIYYNLISKQMDGAVHVPRGQSIPNVNQILRKLSNDMQLRVPHRHDRAAQSGRWTRTPAQNEISVKTIDKVDRSEGTTDATVFEAAVTLCRIQEKPRHVANSVTDNSKNELQDEAKFRTTQGSKSEVGLRIGLSNHDRPSSVLDPGAIKDGPVSHADNAAGKKSPPRSHGGANCSITEGQHSAQFHEESALFDRTPIMANERRSGEVLRIAPAREPVRILVRDAANARVAPARQGSRHNRQFSQQVSKQLWFAKHHGHPNVTLNAESAPVDLAVRHNSNSGPGSTEFTKVPQRMAADGTEPRLMTRDQLPRSARFRSRGLEMPPMDALNAADIRKYRFFRLVALQLRRSRQHAK</sequence>
<reference evidence="3" key="1">
    <citation type="journal article" date="2023" name="bioRxiv">
        <title>Complete genome of the Medicago anthracnose fungus, Colletotrichum destructivum, reveals a mini-chromosome-like region within a core chromosome.</title>
        <authorList>
            <person name="Lapalu N."/>
            <person name="Simon A."/>
            <person name="Lu A."/>
            <person name="Plaumann P.-L."/>
            <person name="Amselem J."/>
            <person name="Pigne S."/>
            <person name="Auger A."/>
            <person name="Koch C."/>
            <person name="Dallery J.-F."/>
            <person name="O'Connell R.J."/>
        </authorList>
    </citation>
    <scope>NUCLEOTIDE SEQUENCE [LARGE SCALE GENOMIC DNA]</scope>
    <source>
        <strain evidence="3">CBS 520.97</strain>
    </source>
</reference>
<dbReference type="AlphaFoldDB" id="A0AAX4J544"/>
<feature type="compositionally biased region" description="Basic and acidic residues" evidence="1">
    <location>
        <begin position="150"/>
        <end position="160"/>
    </location>
</feature>
<accession>A0AAX4J544</accession>
<dbReference type="Proteomes" id="UP001322277">
    <property type="component" value="Chromosome 12"/>
</dbReference>
<evidence type="ECO:0000313" key="2">
    <source>
        <dbReference type="EMBL" id="WQF90516.1"/>
    </source>
</evidence>
<protein>
    <submittedName>
        <fullName evidence="2">Uncharacterized protein</fullName>
    </submittedName>
</protein>
<feature type="region of interest" description="Disordered" evidence="1">
    <location>
        <begin position="143"/>
        <end position="216"/>
    </location>
</feature>
<dbReference type="EMBL" id="CP137316">
    <property type="protein sequence ID" value="WQF90516.1"/>
    <property type="molecule type" value="Genomic_DNA"/>
</dbReference>
<feature type="compositionally biased region" description="Basic and acidic residues" evidence="1">
    <location>
        <begin position="342"/>
        <end position="352"/>
    </location>
</feature>
<name>A0AAX4J544_9PEZI</name>
<feature type="region of interest" description="Disordered" evidence="1">
    <location>
        <begin position="317"/>
        <end position="361"/>
    </location>
</feature>
<dbReference type="RefSeq" id="XP_062787737.1">
    <property type="nucleotide sequence ID" value="XM_062931686.1"/>
</dbReference>
<evidence type="ECO:0000313" key="3">
    <source>
        <dbReference type="Proteomes" id="UP001322277"/>
    </source>
</evidence>
<feature type="compositionally biased region" description="Polar residues" evidence="1">
    <location>
        <begin position="319"/>
        <end position="330"/>
    </location>
</feature>
<keyword evidence="3" id="KW-1185">Reference proteome</keyword>
<dbReference type="GeneID" id="87952030"/>
<gene>
    <name evidence="2" type="ORF">CDEST_15530</name>
</gene>
<dbReference type="KEGG" id="cdet:87952030"/>